<keyword evidence="1" id="KW-0732">Signal</keyword>
<dbReference type="InterPro" id="IPR036682">
    <property type="entry name" value="OS_D_A10/PebIII_sf"/>
</dbReference>
<dbReference type="Proteomes" id="UP001497644">
    <property type="component" value="Chromosome 5"/>
</dbReference>
<dbReference type="SUPFAM" id="SSF100910">
    <property type="entry name" value="Chemosensory protein Csp2"/>
    <property type="match status" value="1"/>
</dbReference>
<dbReference type="Gene3D" id="1.10.2080.10">
    <property type="entry name" value="Insect odorant-binding protein A10/Ejaculatory bulb-specific protein 3"/>
    <property type="match status" value="1"/>
</dbReference>
<gene>
    <name evidence="2" type="ORF">LPLAT_LOCUS10318</name>
</gene>
<protein>
    <submittedName>
        <fullName evidence="2">Uncharacterized protein</fullName>
    </submittedName>
</protein>
<dbReference type="AlphaFoldDB" id="A0AAV2NZH5"/>
<accession>A0AAV2NZH5</accession>
<evidence type="ECO:0000313" key="2">
    <source>
        <dbReference type="EMBL" id="CAL1684760.1"/>
    </source>
</evidence>
<feature type="chain" id="PRO_5043573198" evidence="1">
    <location>
        <begin position="20"/>
        <end position="129"/>
    </location>
</feature>
<dbReference type="PANTHER" id="PTHR11257:SF13">
    <property type="entry name" value="GEO07322P1"/>
    <property type="match status" value="1"/>
</dbReference>
<dbReference type="InterPro" id="IPR005055">
    <property type="entry name" value="A10/PebIII"/>
</dbReference>
<proteinExistence type="predicted"/>
<dbReference type="PANTHER" id="PTHR11257">
    <property type="entry name" value="CHEMOSENSORY PROTEIN-RELATED"/>
    <property type="match status" value="1"/>
</dbReference>
<name>A0AAV2NZH5_9HYME</name>
<keyword evidence="3" id="KW-1185">Reference proteome</keyword>
<evidence type="ECO:0000256" key="1">
    <source>
        <dbReference type="SAM" id="SignalP"/>
    </source>
</evidence>
<organism evidence="2 3">
    <name type="scientific">Lasius platythorax</name>
    <dbReference type="NCBI Taxonomy" id="488582"/>
    <lineage>
        <taxon>Eukaryota</taxon>
        <taxon>Metazoa</taxon>
        <taxon>Ecdysozoa</taxon>
        <taxon>Arthropoda</taxon>
        <taxon>Hexapoda</taxon>
        <taxon>Insecta</taxon>
        <taxon>Pterygota</taxon>
        <taxon>Neoptera</taxon>
        <taxon>Endopterygota</taxon>
        <taxon>Hymenoptera</taxon>
        <taxon>Apocrita</taxon>
        <taxon>Aculeata</taxon>
        <taxon>Formicoidea</taxon>
        <taxon>Formicidae</taxon>
        <taxon>Formicinae</taxon>
        <taxon>Lasius</taxon>
        <taxon>Lasius</taxon>
    </lineage>
</organism>
<evidence type="ECO:0000313" key="3">
    <source>
        <dbReference type="Proteomes" id="UP001497644"/>
    </source>
</evidence>
<reference evidence="2" key="1">
    <citation type="submission" date="2024-04" db="EMBL/GenBank/DDBJ databases">
        <authorList>
            <consortium name="Molecular Ecology Group"/>
        </authorList>
    </citation>
    <scope>NUCLEOTIDE SEQUENCE</scope>
</reference>
<dbReference type="EMBL" id="OZ034828">
    <property type="protein sequence ID" value="CAL1684760.1"/>
    <property type="molecule type" value="Genomic_DNA"/>
</dbReference>
<sequence length="129" mass="15063">MKLALVCLFAVSAIVHVYGRPQQYTDKFDNIDIDAILQNDRLLKRYVDCVLDKPNVRCPSEALELKKVLSEALETDCTKCTNRQKELAEKTINYLVINKKNMWDEVMAKYDPEKKYAQKYEDRALKKQS</sequence>
<dbReference type="Pfam" id="PF03392">
    <property type="entry name" value="OS-D"/>
    <property type="match status" value="1"/>
</dbReference>
<feature type="signal peptide" evidence="1">
    <location>
        <begin position="1"/>
        <end position="19"/>
    </location>
</feature>